<dbReference type="PRINTS" id="PR00344">
    <property type="entry name" value="BCTRLSENSOR"/>
</dbReference>
<dbReference type="InterPro" id="IPR036890">
    <property type="entry name" value="HATPase_C_sf"/>
</dbReference>
<dbReference type="InterPro" id="IPR053159">
    <property type="entry name" value="Hybrid_Histidine_Kinase"/>
</dbReference>
<dbReference type="Pfam" id="PF01590">
    <property type="entry name" value="GAF"/>
    <property type="match status" value="1"/>
</dbReference>
<evidence type="ECO:0000256" key="2">
    <source>
        <dbReference type="ARBA" id="ARBA00012438"/>
    </source>
</evidence>
<dbReference type="Pfam" id="PF02518">
    <property type="entry name" value="HATPase_c"/>
    <property type="match status" value="1"/>
</dbReference>
<dbReference type="CDD" id="cd14014">
    <property type="entry name" value="STKc_PknB_like"/>
    <property type="match status" value="1"/>
</dbReference>
<dbReference type="PANTHER" id="PTHR43642">
    <property type="entry name" value="HYBRID SIGNAL TRANSDUCTION HISTIDINE KINASE G"/>
    <property type="match status" value="1"/>
</dbReference>
<dbReference type="Gene3D" id="1.10.287.130">
    <property type="match status" value="1"/>
</dbReference>
<dbReference type="InterPro" id="IPR003018">
    <property type="entry name" value="GAF"/>
</dbReference>
<dbReference type="SUPFAM" id="SSF55785">
    <property type="entry name" value="PYP-like sensor domain (PAS domain)"/>
    <property type="match status" value="1"/>
</dbReference>
<dbReference type="CDD" id="cd00082">
    <property type="entry name" value="HisKA"/>
    <property type="match status" value="1"/>
</dbReference>
<feature type="domain" description="Histidine kinase" evidence="5">
    <location>
        <begin position="1665"/>
        <end position="1886"/>
    </location>
</feature>
<keyword evidence="7" id="KW-1185">Reference proteome</keyword>
<dbReference type="STRING" id="391625.PPSIR1_04348"/>
<dbReference type="Gene3D" id="3.30.565.10">
    <property type="entry name" value="Histidine kinase-like ATPase, C-terminal domain"/>
    <property type="match status" value="1"/>
</dbReference>
<dbReference type="Proteomes" id="UP000005801">
    <property type="component" value="Unassembled WGS sequence"/>
</dbReference>
<dbReference type="InterPro" id="IPR035965">
    <property type="entry name" value="PAS-like_dom_sf"/>
</dbReference>
<proteinExistence type="predicted"/>
<dbReference type="SUPFAM" id="SSF55781">
    <property type="entry name" value="GAF domain-like"/>
    <property type="match status" value="1"/>
</dbReference>
<dbReference type="Pfam" id="PF00512">
    <property type="entry name" value="HisKA"/>
    <property type="match status" value="1"/>
</dbReference>
<dbReference type="InterPro" id="IPR027417">
    <property type="entry name" value="P-loop_NTPase"/>
</dbReference>
<keyword evidence="6" id="KW-0418">Kinase</keyword>
<dbReference type="eggNOG" id="COG4191">
    <property type="taxonomic scope" value="Bacteria"/>
</dbReference>
<gene>
    <name evidence="6" type="ORF">PPSIR1_04348</name>
</gene>
<dbReference type="Gene3D" id="3.30.200.20">
    <property type="entry name" value="Phosphorylase Kinase, domain 1"/>
    <property type="match status" value="1"/>
</dbReference>
<dbReference type="InterPro" id="IPR036097">
    <property type="entry name" value="HisK_dim/P_sf"/>
</dbReference>
<sequence length="1889" mass="206850">MSIPLSGYESHRILRASERSRVYEATRKRDGKRVVAKVFQLGDPGTEARVEQEFQVLQSLDLDGVVQALSLERAGDQLVLLLDYIPGHNLAEHLGGQAMSVERFMPAALSLTRTLAEVHGRKVIHRDIKPSNILVDRRGQMFLADFGISVLLENARRFIYDPEVLAGTLPYLAPEQTGRTQRSVDFRSDLYSLGVTFYEMLTGRRPFEATEPLELIHAHLARRPKSIRVLVPELPRQLSAIVAKLLRKAPEHRYQSARGLLIDLEEAEAMLRAGEDGELPLGEHDHPTTLQLPRQLYGRATQQRALTDELAKTVEARSRRLVIIEGAPGLGKSALLHELSAPLSSRGGSLVVATCVRDGSDRPYRPFVEAFEHQIQQLLAQSEERLVHWRLRLREALGGVAPVVVELIPSLALVIGEQPPAPALALGEAHQRLRLALSRLAGALASEGPLALAIDDLHHADASDVALLRALLEGGEGDPVLLVVTLLDPDPPDGPAVPDDSAALREALDELAEDHPRAVRVVQLESLGEGPLGELLSAVLGREREELGGLTELVARKTGGVPLFIRELLVDLHDQGLIRPTRSGWEWDLDAIAAAPAPDDAVDLLASKLGRLPEAQRLLLGAAACVGVRFELTTLTAVLDEPASELAPQLLALEQLGLLIPAGAELVFGHARLAEFARAQLSDTRRRAIRGALGRHLLAQVRETAGEPEGLGEQVFAIADALAEGYPHAAGLDDRWRLELAAIAVEAGERALSAAAWIPSLRYLDRALELLSAERKLARAGRLPLDDDARAQAFAAAFARAQAAALAGEVEDARAAFDELLDWPLTDSERGRIAARKVRVLTLDQQLERAVEVGLESLDACGIRLPRAPKTAHLVWHVLRTSRRAKRASLEELLAAPPCEDPRIYSAIEIVGELKHASLVVNLNLFVIVTVLHARLVLDHGFHPTAAEGLSQLAISMAGFGDVAGARALSEIAIALAEQRSSRASTLLRTRAAALLFAGPRFRSFAECAQPIEDAARQALELGERENAGYYGALGIGLHTIAGTHLREVLELEPRLRRELPDWGTAEMRFIAEMNTRYAQALVARKAPPQPFLTRSEADGLEISRLTQYISVIVELDGRLLLGMAAGRLRSSQRKALLELIAPICGDFTQVLFGVWQLPRFAMLWSMLLVEHELKAPRRSRRKARRIIRKNLKILRKWAADCPENFAAMAQMCAGELALLEGEPGQALADYEAAQRLASDHGMPYMEGLSSLRIASLAERQGWDVVARGGRSHARKVFERWGAFGMSEQLERRETAHSHAIPLDRSTMVNTSVGVGLHGAATSSSSVNLSLDMATLLGTLRRVSEKLDIEDVLTTVLSAAIENAGADRGLLLLEREGELALVAEGDSGRSKQFMASPVPLHEARGRIPASVVHYAVRTREPLVLADLLEDSRFSADPYAQRSGVRSLLCVPILKRQTRIGALVLENHLVDRAFSSERLELIRVLMRQAASALDNARLYAALASSEAQWRSLVDGSPDIVALIDEHGHVEFVNHLGQLYASGSDAATRRERHLALARQLRGTPAEALVDPSGHASWREACARAQSSHEAQELELCLRTPKAPGLDDLESLPTRWHLIRIAPIEIPSQRSDRSKLLFIATDVSERKQLEAKNRQQQRLESIGTLASGVAHEINNPVQGILNYAELVRSHPDDRETVLEFTDEISTEAKRVAVIVRNLLAFSRQEQDRKLERVSVEAIVQGTLSLLRAVLRKDQVTLSVELDPALPELRCRPQQIQQIVMNLVTNARDALNERYAGYDPGKTIDILASAFEREGAGWIRIEVRDAGAGMPEHVRARIFDPFYTTKGRDNGTGLGLSVSHGIVTEHGGELSVESAVDEGTRFFLDLPIAGPET</sequence>
<dbReference type="InterPro" id="IPR004358">
    <property type="entry name" value="Sig_transdc_His_kin-like_C"/>
</dbReference>
<dbReference type="SMART" id="SM00065">
    <property type="entry name" value="GAF"/>
    <property type="match status" value="1"/>
</dbReference>
<dbReference type="PROSITE" id="PS50109">
    <property type="entry name" value="HIS_KIN"/>
    <property type="match status" value="1"/>
</dbReference>
<evidence type="ECO:0000259" key="4">
    <source>
        <dbReference type="PROSITE" id="PS50011"/>
    </source>
</evidence>
<dbReference type="GO" id="GO:0004674">
    <property type="term" value="F:protein serine/threonine kinase activity"/>
    <property type="evidence" value="ECO:0007669"/>
    <property type="project" value="UniProtKB-KW"/>
</dbReference>
<dbReference type="SUPFAM" id="SSF52540">
    <property type="entry name" value="P-loop containing nucleoside triphosphate hydrolases"/>
    <property type="match status" value="1"/>
</dbReference>
<feature type="domain" description="Protein kinase" evidence="4">
    <location>
        <begin position="8"/>
        <end position="271"/>
    </location>
</feature>
<keyword evidence="6" id="KW-0723">Serine/threonine-protein kinase</keyword>
<dbReference type="SUPFAM" id="SSF56112">
    <property type="entry name" value="Protein kinase-like (PK-like)"/>
    <property type="match status" value="1"/>
</dbReference>
<dbReference type="SMART" id="SM00387">
    <property type="entry name" value="HATPase_c"/>
    <property type="match status" value="1"/>
</dbReference>
<dbReference type="InterPro" id="IPR003594">
    <property type="entry name" value="HATPase_dom"/>
</dbReference>
<organism evidence="6 7">
    <name type="scientific">Plesiocystis pacifica SIR-1</name>
    <dbReference type="NCBI Taxonomy" id="391625"/>
    <lineage>
        <taxon>Bacteria</taxon>
        <taxon>Pseudomonadati</taxon>
        <taxon>Myxococcota</taxon>
        <taxon>Polyangia</taxon>
        <taxon>Nannocystales</taxon>
        <taxon>Nannocystaceae</taxon>
        <taxon>Plesiocystis</taxon>
    </lineage>
</organism>
<dbReference type="InterPro" id="IPR008271">
    <property type="entry name" value="Ser/Thr_kinase_AS"/>
</dbReference>
<dbReference type="InterPro" id="IPR041664">
    <property type="entry name" value="AAA_16"/>
</dbReference>
<dbReference type="SMART" id="SM00388">
    <property type="entry name" value="HisKA"/>
    <property type="match status" value="1"/>
</dbReference>
<keyword evidence="3" id="KW-0597">Phosphoprotein</keyword>
<dbReference type="PANTHER" id="PTHR43642:SF1">
    <property type="entry name" value="HYBRID SIGNAL TRANSDUCTION HISTIDINE KINASE G"/>
    <property type="match status" value="1"/>
</dbReference>
<evidence type="ECO:0000313" key="7">
    <source>
        <dbReference type="Proteomes" id="UP000005801"/>
    </source>
</evidence>
<comment type="caution">
    <text evidence="6">The sequence shown here is derived from an EMBL/GenBank/DDBJ whole genome shotgun (WGS) entry which is preliminary data.</text>
</comment>
<dbReference type="InterPro" id="IPR011009">
    <property type="entry name" value="Kinase-like_dom_sf"/>
</dbReference>
<dbReference type="Gene3D" id="3.30.450.20">
    <property type="entry name" value="PAS domain"/>
    <property type="match status" value="1"/>
</dbReference>
<evidence type="ECO:0000256" key="1">
    <source>
        <dbReference type="ARBA" id="ARBA00000085"/>
    </source>
</evidence>
<dbReference type="eggNOG" id="COG3899">
    <property type="taxonomic scope" value="Bacteria"/>
</dbReference>
<dbReference type="GO" id="GO:0000155">
    <property type="term" value="F:phosphorelay sensor kinase activity"/>
    <property type="evidence" value="ECO:0007669"/>
    <property type="project" value="InterPro"/>
</dbReference>
<name>A6GB99_9BACT</name>
<evidence type="ECO:0000256" key="3">
    <source>
        <dbReference type="ARBA" id="ARBA00022553"/>
    </source>
</evidence>
<keyword evidence="6" id="KW-0808">Transferase</keyword>
<dbReference type="Gene3D" id="1.10.510.10">
    <property type="entry name" value="Transferase(Phosphotransferase) domain 1"/>
    <property type="match status" value="1"/>
</dbReference>
<dbReference type="SUPFAM" id="SSF47384">
    <property type="entry name" value="Homodimeric domain of signal transducing histidine kinase"/>
    <property type="match status" value="1"/>
</dbReference>
<dbReference type="Gene3D" id="3.30.450.40">
    <property type="match status" value="1"/>
</dbReference>
<dbReference type="PROSITE" id="PS00108">
    <property type="entry name" value="PROTEIN_KINASE_ST"/>
    <property type="match status" value="1"/>
</dbReference>
<reference evidence="6 7" key="1">
    <citation type="submission" date="2007-06" db="EMBL/GenBank/DDBJ databases">
        <authorList>
            <person name="Shimkets L."/>
            <person name="Ferriera S."/>
            <person name="Johnson J."/>
            <person name="Kravitz S."/>
            <person name="Beeson K."/>
            <person name="Sutton G."/>
            <person name="Rogers Y.-H."/>
            <person name="Friedman R."/>
            <person name="Frazier M."/>
            <person name="Venter J.C."/>
        </authorList>
    </citation>
    <scope>NUCLEOTIDE SEQUENCE [LARGE SCALE GENOMIC DNA]</scope>
    <source>
        <strain evidence="6 7">SIR-1</strain>
    </source>
</reference>
<dbReference type="Pfam" id="PF00069">
    <property type="entry name" value="Pkinase"/>
    <property type="match status" value="1"/>
</dbReference>
<comment type="catalytic activity">
    <reaction evidence="1">
        <text>ATP + protein L-histidine = ADP + protein N-phospho-L-histidine.</text>
        <dbReference type="EC" id="2.7.13.3"/>
    </reaction>
</comment>
<dbReference type="RefSeq" id="WP_006973990.1">
    <property type="nucleotide sequence ID" value="NZ_ABCS01000057.1"/>
</dbReference>
<dbReference type="EMBL" id="ABCS01000057">
    <property type="protein sequence ID" value="EDM76808.1"/>
    <property type="molecule type" value="Genomic_DNA"/>
</dbReference>
<dbReference type="InterPro" id="IPR003661">
    <property type="entry name" value="HisK_dim/P_dom"/>
</dbReference>
<dbReference type="EC" id="2.7.13.3" evidence="2"/>
<dbReference type="SUPFAM" id="SSF55874">
    <property type="entry name" value="ATPase domain of HSP90 chaperone/DNA topoisomerase II/histidine kinase"/>
    <property type="match status" value="1"/>
</dbReference>
<protein>
    <recommendedName>
        <fullName evidence="2">histidine kinase</fullName>
        <ecNumber evidence="2">2.7.13.3</ecNumber>
    </recommendedName>
</protein>
<dbReference type="SMART" id="SM00220">
    <property type="entry name" value="S_TKc"/>
    <property type="match status" value="1"/>
</dbReference>
<dbReference type="InterPro" id="IPR029016">
    <property type="entry name" value="GAF-like_dom_sf"/>
</dbReference>
<dbReference type="GO" id="GO:0005524">
    <property type="term" value="F:ATP binding"/>
    <property type="evidence" value="ECO:0007669"/>
    <property type="project" value="InterPro"/>
</dbReference>
<evidence type="ECO:0000259" key="5">
    <source>
        <dbReference type="PROSITE" id="PS50109"/>
    </source>
</evidence>
<dbReference type="Pfam" id="PF13191">
    <property type="entry name" value="AAA_16"/>
    <property type="match status" value="1"/>
</dbReference>
<evidence type="ECO:0000313" key="6">
    <source>
        <dbReference type="EMBL" id="EDM76808.1"/>
    </source>
</evidence>
<dbReference type="OrthoDB" id="9801841at2"/>
<dbReference type="PROSITE" id="PS50011">
    <property type="entry name" value="PROTEIN_KINASE_DOM"/>
    <property type="match status" value="1"/>
</dbReference>
<dbReference type="InterPro" id="IPR005467">
    <property type="entry name" value="His_kinase_dom"/>
</dbReference>
<accession>A6GB99</accession>
<dbReference type="InterPro" id="IPR000719">
    <property type="entry name" value="Prot_kinase_dom"/>
</dbReference>